<proteinExistence type="predicted"/>
<accession>A0AAV5MPI2</accession>
<feature type="transmembrane region" description="Helical" evidence="1">
    <location>
        <begin position="6"/>
        <end position="27"/>
    </location>
</feature>
<dbReference type="AlphaFoldDB" id="A0AAV5MPI2"/>
<dbReference type="Proteomes" id="UP001054252">
    <property type="component" value="Unassembled WGS sequence"/>
</dbReference>
<sequence length="45" mass="5155">MFIALPSFLGLVMCFFWNDIIATVACIKGERWKHHTGELDLVFPS</sequence>
<dbReference type="EMBL" id="BPVZ01000507">
    <property type="protein sequence ID" value="GKV51514.1"/>
    <property type="molecule type" value="Genomic_DNA"/>
</dbReference>
<organism evidence="2 3">
    <name type="scientific">Rubroshorea leprosula</name>
    <dbReference type="NCBI Taxonomy" id="152421"/>
    <lineage>
        <taxon>Eukaryota</taxon>
        <taxon>Viridiplantae</taxon>
        <taxon>Streptophyta</taxon>
        <taxon>Embryophyta</taxon>
        <taxon>Tracheophyta</taxon>
        <taxon>Spermatophyta</taxon>
        <taxon>Magnoliopsida</taxon>
        <taxon>eudicotyledons</taxon>
        <taxon>Gunneridae</taxon>
        <taxon>Pentapetalae</taxon>
        <taxon>rosids</taxon>
        <taxon>malvids</taxon>
        <taxon>Malvales</taxon>
        <taxon>Dipterocarpaceae</taxon>
        <taxon>Rubroshorea</taxon>
    </lineage>
</organism>
<keyword evidence="1" id="KW-0812">Transmembrane</keyword>
<reference evidence="2 3" key="1">
    <citation type="journal article" date="2021" name="Commun. Biol.">
        <title>The genome of Shorea leprosula (Dipterocarpaceae) highlights the ecological relevance of drought in aseasonal tropical rainforests.</title>
        <authorList>
            <person name="Ng K.K.S."/>
            <person name="Kobayashi M.J."/>
            <person name="Fawcett J.A."/>
            <person name="Hatakeyama M."/>
            <person name="Paape T."/>
            <person name="Ng C.H."/>
            <person name="Ang C.C."/>
            <person name="Tnah L.H."/>
            <person name="Lee C.T."/>
            <person name="Nishiyama T."/>
            <person name="Sese J."/>
            <person name="O'Brien M.J."/>
            <person name="Copetti D."/>
            <person name="Mohd Noor M.I."/>
            <person name="Ong R.C."/>
            <person name="Putra M."/>
            <person name="Sireger I.Z."/>
            <person name="Indrioko S."/>
            <person name="Kosugi Y."/>
            <person name="Izuno A."/>
            <person name="Isagi Y."/>
            <person name="Lee S.L."/>
            <person name="Shimizu K.K."/>
        </authorList>
    </citation>
    <scope>NUCLEOTIDE SEQUENCE [LARGE SCALE GENOMIC DNA]</scope>
    <source>
        <strain evidence="2">214</strain>
    </source>
</reference>
<comment type="caution">
    <text evidence="2">The sequence shown here is derived from an EMBL/GenBank/DDBJ whole genome shotgun (WGS) entry which is preliminary data.</text>
</comment>
<keyword evidence="1" id="KW-0472">Membrane</keyword>
<evidence type="ECO:0000313" key="2">
    <source>
        <dbReference type="EMBL" id="GKV51514.1"/>
    </source>
</evidence>
<evidence type="ECO:0000313" key="3">
    <source>
        <dbReference type="Proteomes" id="UP001054252"/>
    </source>
</evidence>
<protein>
    <submittedName>
        <fullName evidence="2">Uncharacterized protein</fullName>
    </submittedName>
</protein>
<keyword evidence="3" id="KW-1185">Reference proteome</keyword>
<evidence type="ECO:0000256" key="1">
    <source>
        <dbReference type="SAM" id="Phobius"/>
    </source>
</evidence>
<name>A0AAV5MPI2_9ROSI</name>
<keyword evidence="1" id="KW-1133">Transmembrane helix</keyword>
<gene>
    <name evidence="2" type="ORF">SLEP1_g58159</name>
</gene>